<keyword evidence="5" id="KW-0274">FAD</keyword>
<dbReference type="Pfam" id="PF01494">
    <property type="entry name" value="FAD_binding_3"/>
    <property type="match status" value="1"/>
</dbReference>
<dbReference type="Proteomes" id="UP001203880">
    <property type="component" value="Unassembled WGS sequence"/>
</dbReference>
<dbReference type="PANTHER" id="PTHR43876">
    <property type="entry name" value="UBIQUINONE BIOSYNTHESIS MONOOXYGENASE COQ6, MITOCHONDRIAL"/>
    <property type="match status" value="1"/>
</dbReference>
<dbReference type="NCBIfam" id="NF005691">
    <property type="entry name" value="PRK07494.1"/>
    <property type="match status" value="1"/>
</dbReference>
<dbReference type="InterPro" id="IPR002938">
    <property type="entry name" value="FAD-bd"/>
</dbReference>
<feature type="domain" description="FAD-binding" evidence="8">
    <location>
        <begin position="5"/>
        <end position="345"/>
    </location>
</feature>
<dbReference type="NCBIfam" id="TIGR01988">
    <property type="entry name" value="Ubi-OHases"/>
    <property type="match status" value="1"/>
</dbReference>
<evidence type="ECO:0000256" key="1">
    <source>
        <dbReference type="ARBA" id="ARBA00001974"/>
    </source>
</evidence>
<evidence type="ECO:0000256" key="7">
    <source>
        <dbReference type="ARBA" id="ARBA00023033"/>
    </source>
</evidence>
<dbReference type="EMBL" id="JAMFMB010000015">
    <property type="protein sequence ID" value="MCL6284363.1"/>
    <property type="molecule type" value="Genomic_DNA"/>
</dbReference>
<dbReference type="PANTHER" id="PTHR43876:SF7">
    <property type="entry name" value="UBIQUINONE BIOSYNTHESIS MONOOXYGENASE COQ6, MITOCHONDRIAL"/>
    <property type="match status" value="1"/>
</dbReference>
<keyword evidence="10" id="KW-1185">Reference proteome</keyword>
<comment type="pathway">
    <text evidence="2">Cofactor biosynthesis; ubiquinone biosynthesis.</text>
</comment>
<name>A0ABT0Q3B3_9RHOB</name>
<evidence type="ECO:0000313" key="9">
    <source>
        <dbReference type="EMBL" id="MCL6284363.1"/>
    </source>
</evidence>
<keyword evidence="6" id="KW-0560">Oxidoreductase</keyword>
<evidence type="ECO:0000256" key="6">
    <source>
        <dbReference type="ARBA" id="ARBA00023002"/>
    </source>
</evidence>
<comment type="cofactor">
    <cofactor evidence="1">
        <name>FAD</name>
        <dbReference type="ChEBI" id="CHEBI:57692"/>
    </cofactor>
</comment>
<gene>
    <name evidence="9" type="ORF">M3P21_12590</name>
</gene>
<evidence type="ECO:0000313" key="10">
    <source>
        <dbReference type="Proteomes" id="UP001203880"/>
    </source>
</evidence>
<evidence type="ECO:0000256" key="2">
    <source>
        <dbReference type="ARBA" id="ARBA00004749"/>
    </source>
</evidence>
<dbReference type="InterPro" id="IPR036188">
    <property type="entry name" value="FAD/NAD-bd_sf"/>
</dbReference>
<proteinExistence type="inferred from homology"/>
<comment type="similarity">
    <text evidence="3">Belongs to the UbiH/COQ6 family.</text>
</comment>
<accession>A0ABT0Q3B3</accession>
<sequence length="398" mass="42893">MAETCDILISGGGIAGLTAAAVFGAAGFDVTCVDPTPPVTERDAAGSDLRTTAFLQPAQALLEHCGLWARLSDHAAPLQIMRIVDAGGEVPEPRIVRDFNAADISDQPFGWNLPNWLLRREMIARLTELPNVDFRPGTGTTTLFTRTSEARVGLSDGTLLRCKLVLAADGRNSPMREAAGINVKTTRYGQKALAFAVTHPTPHDNVSTEIHRSGGPFTMVPLPDWHGSPSSAIVWMERGPVAQDLLVMPDAGFEAAMTERSCGLLGPLKLASRRTIWPIISQSATRLAGERIALMAEAAHVVPPIGAQGLNMSLNDLRSLLDLAEAHRDDLGNATMLEAYHKARIRDVELRVTGIDLLNRASMVEARPLRDVRALGLDALYALPAVRRTLMQMGLGVR</sequence>
<dbReference type="InterPro" id="IPR051205">
    <property type="entry name" value="UbiH/COQ6_monooxygenase"/>
</dbReference>
<dbReference type="InterPro" id="IPR010971">
    <property type="entry name" value="UbiH/COQ6"/>
</dbReference>
<dbReference type="PRINTS" id="PR00420">
    <property type="entry name" value="RNGMNOXGNASE"/>
</dbReference>
<evidence type="ECO:0000259" key="8">
    <source>
        <dbReference type="Pfam" id="PF01494"/>
    </source>
</evidence>
<protein>
    <submittedName>
        <fullName evidence="9">UbiH/UbiF family hydroxylase</fullName>
    </submittedName>
</protein>
<organism evidence="9 10">
    <name type="scientific">Ruegeria spongiae</name>
    <dbReference type="NCBI Taxonomy" id="2942209"/>
    <lineage>
        <taxon>Bacteria</taxon>
        <taxon>Pseudomonadati</taxon>
        <taxon>Pseudomonadota</taxon>
        <taxon>Alphaproteobacteria</taxon>
        <taxon>Rhodobacterales</taxon>
        <taxon>Roseobacteraceae</taxon>
        <taxon>Ruegeria</taxon>
    </lineage>
</organism>
<reference evidence="9" key="1">
    <citation type="submission" date="2022-05" db="EMBL/GenBank/DDBJ databases">
        <authorList>
            <person name="Park J.-S."/>
        </authorList>
    </citation>
    <scope>NUCLEOTIDE SEQUENCE</scope>
    <source>
        <strain evidence="9">2012CJ41-6</strain>
    </source>
</reference>
<evidence type="ECO:0000256" key="3">
    <source>
        <dbReference type="ARBA" id="ARBA00005349"/>
    </source>
</evidence>
<dbReference type="Gene3D" id="3.50.50.60">
    <property type="entry name" value="FAD/NAD(P)-binding domain"/>
    <property type="match status" value="2"/>
</dbReference>
<keyword evidence="7" id="KW-0503">Monooxygenase</keyword>
<comment type="caution">
    <text evidence="9">The sequence shown here is derived from an EMBL/GenBank/DDBJ whole genome shotgun (WGS) entry which is preliminary data.</text>
</comment>
<dbReference type="RefSeq" id="WP_249710387.1">
    <property type="nucleotide sequence ID" value="NZ_JAMFMB010000015.1"/>
</dbReference>
<evidence type="ECO:0000256" key="5">
    <source>
        <dbReference type="ARBA" id="ARBA00022827"/>
    </source>
</evidence>
<dbReference type="SUPFAM" id="SSF51905">
    <property type="entry name" value="FAD/NAD(P)-binding domain"/>
    <property type="match status" value="1"/>
</dbReference>
<evidence type="ECO:0000256" key="4">
    <source>
        <dbReference type="ARBA" id="ARBA00022630"/>
    </source>
</evidence>
<keyword evidence="4" id="KW-0285">Flavoprotein</keyword>